<gene>
    <name evidence="2" type="ORF">KI387_017545</name>
</gene>
<reference evidence="2 3" key="1">
    <citation type="journal article" date="2021" name="Nat. Plants">
        <title>The Taxus genome provides insights into paclitaxel biosynthesis.</title>
        <authorList>
            <person name="Xiong X."/>
            <person name="Gou J."/>
            <person name="Liao Q."/>
            <person name="Li Y."/>
            <person name="Zhou Q."/>
            <person name="Bi G."/>
            <person name="Li C."/>
            <person name="Du R."/>
            <person name="Wang X."/>
            <person name="Sun T."/>
            <person name="Guo L."/>
            <person name="Liang H."/>
            <person name="Lu P."/>
            <person name="Wu Y."/>
            <person name="Zhang Z."/>
            <person name="Ro D.K."/>
            <person name="Shang Y."/>
            <person name="Huang S."/>
            <person name="Yan J."/>
        </authorList>
    </citation>
    <scope>NUCLEOTIDE SEQUENCE [LARGE SCALE GENOMIC DNA]</scope>
    <source>
        <strain evidence="2">Ta-2019</strain>
    </source>
</reference>
<keyword evidence="3" id="KW-1185">Reference proteome</keyword>
<protein>
    <submittedName>
        <fullName evidence="2">Uncharacterized protein</fullName>
    </submittedName>
</protein>
<accession>A0AA38GGU6</accession>
<evidence type="ECO:0000313" key="2">
    <source>
        <dbReference type="EMBL" id="KAH9322906.1"/>
    </source>
</evidence>
<comment type="caution">
    <text evidence="2">The sequence shown here is derived from an EMBL/GenBank/DDBJ whole genome shotgun (WGS) entry which is preliminary data.</text>
</comment>
<feature type="region of interest" description="Disordered" evidence="1">
    <location>
        <begin position="15"/>
        <end position="52"/>
    </location>
</feature>
<sequence>SQLILSCLGEEFTLPEGSNHAQKTKGPGKPAVEKVDHSEYGYKNGYESGRSV</sequence>
<proteinExistence type="predicted"/>
<feature type="non-terminal residue" evidence="2">
    <location>
        <position position="1"/>
    </location>
</feature>
<dbReference type="Proteomes" id="UP000824469">
    <property type="component" value="Unassembled WGS sequence"/>
</dbReference>
<organism evidence="2 3">
    <name type="scientific">Taxus chinensis</name>
    <name type="common">Chinese yew</name>
    <name type="synonym">Taxus wallichiana var. chinensis</name>
    <dbReference type="NCBI Taxonomy" id="29808"/>
    <lineage>
        <taxon>Eukaryota</taxon>
        <taxon>Viridiplantae</taxon>
        <taxon>Streptophyta</taxon>
        <taxon>Embryophyta</taxon>
        <taxon>Tracheophyta</taxon>
        <taxon>Spermatophyta</taxon>
        <taxon>Pinopsida</taxon>
        <taxon>Pinidae</taxon>
        <taxon>Conifers II</taxon>
        <taxon>Cupressales</taxon>
        <taxon>Taxaceae</taxon>
        <taxon>Taxus</taxon>
    </lineage>
</organism>
<evidence type="ECO:0000313" key="3">
    <source>
        <dbReference type="Proteomes" id="UP000824469"/>
    </source>
</evidence>
<dbReference type="EMBL" id="JAHRHJ020000003">
    <property type="protein sequence ID" value="KAH9322906.1"/>
    <property type="molecule type" value="Genomic_DNA"/>
</dbReference>
<dbReference type="AlphaFoldDB" id="A0AA38GGU6"/>
<name>A0AA38GGU6_TAXCH</name>
<feature type="compositionally biased region" description="Basic and acidic residues" evidence="1">
    <location>
        <begin position="31"/>
        <end position="40"/>
    </location>
</feature>
<evidence type="ECO:0000256" key="1">
    <source>
        <dbReference type="SAM" id="MobiDB-lite"/>
    </source>
</evidence>